<name>A0A2T1M242_9CHRO</name>
<accession>A0A2T1M242</accession>
<sequence>MLSPAVSQAKEQIIYPDLPLAIYREIATHLMQVNGVQTLLIPQDSKSFDYQQSQIKALVIQYHGKFKPQIEAILNFYASRYGAYQRHDSNS</sequence>
<gene>
    <name evidence="1" type="ORF">C7H19_04600</name>
</gene>
<evidence type="ECO:0000313" key="1">
    <source>
        <dbReference type="EMBL" id="PSF38784.1"/>
    </source>
</evidence>
<dbReference type="EMBL" id="PXOH01000003">
    <property type="protein sequence ID" value="PSF38784.1"/>
    <property type="molecule type" value="Genomic_DNA"/>
</dbReference>
<proteinExistence type="predicted"/>
<keyword evidence="2" id="KW-1185">Reference proteome</keyword>
<comment type="caution">
    <text evidence="1">The sequence shown here is derived from an EMBL/GenBank/DDBJ whole genome shotgun (WGS) entry which is preliminary data.</text>
</comment>
<dbReference type="RefSeq" id="WP_106455706.1">
    <property type="nucleotide sequence ID" value="NZ_PXOH01000003.1"/>
</dbReference>
<reference evidence="1 2" key="2">
    <citation type="submission" date="2018-03" db="EMBL/GenBank/DDBJ databases">
        <authorList>
            <person name="Keele B.F."/>
        </authorList>
    </citation>
    <scope>NUCLEOTIDE SEQUENCE [LARGE SCALE GENOMIC DNA]</scope>
    <source>
        <strain evidence="1 2">CCALA 016</strain>
    </source>
</reference>
<protein>
    <submittedName>
        <fullName evidence="1">Uncharacterized protein</fullName>
    </submittedName>
</protein>
<dbReference type="Proteomes" id="UP000239001">
    <property type="component" value="Unassembled WGS sequence"/>
</dbReference>
<evidence type="ECO:0000313" key="2">
    <source>
        <dbReference type="Proteomes" id="UP000239001"/>
    </source>
</evidence>
<organism evidence="1 2">
    <name type="scientific">Aphanothece hegewaldii CCALA 016</name>
    <dbReference type="NCBI Taxonomy" id="2107694"/>
    <lineage>
        <taxon>Bacteria</taxon>
        <taxon>Bacillati</taxon>
        <taxon>Cyanobacteriota</taxon>
        <taxon>Cyanophyceae</taxon>
        <taxon>Oscillatoriophycideae</taxon>
        <taxon>Chroococcales</taxon>
        <taxon>Aphanothecaceae</taxon>
        <taxon>Aphanothece</taxon>
    </lineage>
</organism>
<dbReference type="OrthoDB" id="514866at2"/>
<reference evidence="1 2" key="1">
    <citation type="submission" date="2018-03" db="EMBL/GenBank/DDBJ databases">
        <title>The ancient ancestry and fast evolution of plastids.</title>
        <authorList>
            <person name="Moore K.R."/>
            <person name="Magnabosco C."/>
            <person name="Momper L."/>
            <person name="Gold D.A."/>
            <person name="Bosak T."/>
            <person name="Fournier G.P."/>
        </authorList>
    </citation>
    <scope>NUCLEOTIDE SEQUENCE [LARGE SCALE GENOMIC DNA]</scope>
    <source>
        <strain evidence="1 2">CCALA 016</strain>
    </source>
</reference>
<dbReference type="AlphaFoldDB" id="A0A2T1M242"/>